<evidence type="ECO:0000313" key="3">
    <source>
        <dbReference type="Proteomes" id="UP001225378"/>
    </source>
</evidence>
<keyword evidence="2" id="KW-0614">Plasmid</keyword>
<dbReference type="EMBL" id="CP157744">
    <property type="protein sequence ID" value="XBS22772.1"/>
    <property type="molecule type" value="Genomic_DNA"/>
</dbReference>
<dbReference type="InterPro" id="IPR006597">
    <property type="entry name" value="Sel1-like"/>
</dbReference>
<dbReference type="PANTHER" id="PTHR11102">
    <property type="entry name" value="SEL-1-LIKE PROTEIN"/>
    <property type="match status" value="1"/>
</dbReference>
<geneLocation type="plasmid" evidence="2 3">
    <name>unnamed2</name>
</geneLocation>
<accession>A0AAU7P0U9</accession>
<dbReference type="Gene3D" id="1.25.40.10">
    <property type="entry name" value="Tetratricopeptide repeat domain"/>
    <property type="match status" value="2"/>
</dbReference>
<protein>
    <submittedName>
        <fullName evidence="2">Tetratricopeptide repeat protein</fullName>
    </submittedName>
</protein>
<evidence type="ECO:0000313" key="2">
    <source>
        <dbReference type="EMBL" id="XBS22772.1"/>
    </source>
</evidence>
<dbReference type="SUPFAM" id="SSF81901">
    <property type="entry name" value="HCP-like"/>
    <property type="match status" value="2"/>
</dbReference>
<reference evidence="2 3" key="1">
    <citation type="journal article" date="2024" name="Microbiology">
        <title>Methylomarinum rosea sp. nov., a novel halophilic methanotrophic bacterium from the hypersaline Lake Elton.</title>
        <authorList>
            <person name="Suleimanov R.Z."/>
            <person name="Oshkin I.Y."/>
            <person name="Danilova O.V."/>
            <person name="Suzina N.E."/>
            <person name="Dedysh S.N."/>
        </authorList>
    </citation>
    <scope>NUCLEOTIDE SEQUENCE [LARGE SCALE GENOMIC DNA]</scope>
    <source>
        <strain evidence="2 3">Ch1-1</strain>
        <plasmid evidence="3">unnamed2</plasmid>
    </source>
</reference>
<name>A0AAU7P0U9_9GAMM</name>
<dbReference type="Pfam" id="PF08238">
    <property type="entry name" value="Sel1"/>
    <property type="match status" value="7"/>
</dbReference>
<keyword evidence="1" id="KW-0732">Signal</keyword>
<dbReference type="InterPro" id="IPR011990">
    <property type="entry name" value="TPR-like_helical_dom_sf"/>
</dbReference>
<dbReference type="RefSeq" id="WP_305906311.1">
    <property type="nucleotide sequence ID" value="NZ_CP157744.1"/>
</dbReference>
<sequence>MKNCIITTLISILISNNALAINNNPILACDNLASDPFDSERKAKGIKSDDININRALEACRQELSLYPYISRLQYQYGRVLNKNKQFKQAAQWYYKAAKQGYTPAQFHLSLMTDVDIPFDYSNSDEQTRNAAKNGYAPAQYLLGMMYQFGMTPAFNAPKDYNKAASWYYKAAMQGHAMAQYNLGYLFDNGQGVPQDNKKAVSWYKYAANNGNADAMHRIGKIYSKANKYSEAANWFLSGANEGHRDSQFEIGAMYLEGRGVPGSFDKAHEWLLKAAKQNQPDAQSALGEMYNNGWGVRKDPKVAAIWWTASVKQGEPWSQVHLGNAYYHGIGVPKDHKKAELLFQLASKSKNTSVASHAQKNLRVMRKRQYDNNLSSGEILGALAILGLVGLALSGDGGTDSNNSSAGSTYKPPDPYDGWLVPGVCQGMDCIYELD</sequence>
<gene>
    <name evidence="2" type="ORF">Q9L42_020920</name>
</gene>
<dbReference type="Proteomes" id="UP001225378">
    <property type="component" value="Plasmid unnamed2"/>
</dbReference>
<dbReference type="AlphaFoldDB" id="A0AAU7P0U9"/>
<feature type="signal peptide" evidence="1">
    <location>
        <begin position="1"/>
        <end position="20"/>
    </location>
</feature>
<keyword evidence="3" id="KW-1185">Reference proteome</keyword>
<dbReference type="PANTHER" id="PTHR11102:SF160">
    <property type="entry name" value="ERAD-ASSOCIATED E3 UBIQUITIN-PROTEIN LIGASE COMPONENT HRD3"/>
    <property type="match status" value="1"/>
</dbReference>
<dbReference type="KEGG" id="mech:Q9L42_020920"/>
<dbReference type="SMART" id="SM00671">
    <property type="entry name" value="SEL1"/>
    <property type="match status" value="7"/>
</dbReference>
<organism evidence="2 3">
    <name type="scientific">Methylomarinum roseum</name>
    <dbReference type="NCBI Taxonomy" id="3067653"/>
    <lineage>
        <taxon>Bacteria</taxon>
        <taxon>Pseudomonadati</taxon>
        <taxon>Pseudomonadota</taxon>
        <taxon>Gammaproteobacteria</taxon>
        <taxon>Methylococcales</taxon>
        <taxon>Methylococcaceae</taxon>
        <taxon>Methylomarinum</taxon>
    </lineage>
</organism>
<proteinExistence type="predicted"/>
<evidence type="ECO:0000256" key="1">
    <source>
        <dbReference type="SAM" id="SignalP"/>
    </source>
</evidence>
<feature type="chain" id="PRO_5043504397" evidence="1">
    <location>
        <begin position="21"/>
        <end position="436"/>
    </location>
</feature>
<dbReference type="InterPro" id="IPR050767">
    <property type="entry name" value="Sel1_AlgK"/>
</dbReference>